<keyword evidence="3" id="KW-0808">Transferase</keyword>
<organism evidence="3 4">
    <name type="scientific">Micrococcus endophyticus</name>
    <dbReference type="NCBI Taxonomy" id="455343"/>
    <lineage>
        <taxon>Bacteria</taxon>
        <taxon>Bacillati</taxon>
        <taxon>Actinomycetota</taxon>
        <taxon>Actinomycetes</taxon>
        <taxon>Micrococcales</taxon>
        <taxon>Micrococcaceae</taxon>
        <taxon>Micrococcus</taxon>
    </lineage>
</organism>
<feature type="compositionally biased region" description="Gly residues" evidence="1">
    <location>
        <begin position="351"/>
        <end position="361"/>
    </location>
</feature>
<keyword evidence="3" id="KW-0418">Kinase</keyword>
<dbReference type="InterPro" id="IPR002575">
    <property type="entry name" value="Aminoglycoside_PTrfase"/>
</dbReference>
<dbReference type="Gene3D" id="3.90.1200.10">
    <property type="match status" value="1"/>
</dbReference>
<dbReference type="RefSeq" id="WP_338104219.1">
    <property type="nucleotide sequence ID" value="NZ_JACHMW010000001.1"/>
</dbReference>
<feature type="compositionally biased region" description="Basic and acidic residues" evidence="1">
    <location>
        <begin position="312"/>
        <end position="321"/>
    </location>
</feature>
<proteinExistence type="predicted"/>
<reference evidence="3 4" key="1">
    <citation type="submission" date="2020-08" db="EMBL/GenBank/DDBJ databases">
        <title>Sequencing the genomes of 1000 actinobacteria strains.</title>
        <authorList>
            <person name="Klenk H.-P."/>
        </authorList>
    </citation>
    <scope>NUCLEOTIDE SEQUENCE [LARGE SCALE GENOMIC DNA]</scope>
    <source>
        <strain evidence="3 4">DSM 17945</strain>
    </source>
</reference>
<name>A0A7W9JH47_9MICC</name>
<accession>A0A7W9JH47</accession>
<evidence type="ECO:0000259" key="2">
    <source>
        <dbReference type="Pfam" id="PF01636"/>
    </source>
</evidence>
<dbReference type="GO" id="GO:0016301">
    <property type="term" value="F:kinase activity"/>
    <property type="evidence" value="ECO:0007669"/>
    <property type="project" value="UniProtKB-KW"/>
</dbReference>
<evidence type="ECO:0000313" key="4">
    <source>
        <dbReference type="Proteomes" id="UP000567246"/>
    </source>
</evidence>
<dbReference type="InterPro" id="IPR011009">
    <property type="entry name" value="Kinase-like_dom_sf"/>
</dbReference>
<dbReference type="Proteomes" id="UP000567246">
    <property type="component" value="Unassembled WGS sequence"/>
</dbReference>
<dbReference type="Pfam" id="PF01636">
    <property type="entry name" value="APH"/>
    <property type="match status" value="1"/>
</dbReference>
<dbReference type="AlphaFoldDB" id="A0A7W9JH47"/>
<evidence type="ECO:0000313" key="3">
    <source>
        <dbReference type="EMBL" id="MBB5847805.1"/>
    </source>
</evidence>
<sequence>MDRQPLRLAALAAAAVPGLAPVSVEASPDDPADFSTAVVVDGEGQRWRVRSPRTPEAGIRLETELQVLAGLTPAVRAALPFRTPSVAGAVRLEGLRTFVYQDMPGRPVSLDELARLGEPAVQDVGRVLAAIHTLPDDVVDQADLPSYSAEEIRQRHLHALDQAATSGRVPPLLLRRWEEAMEEEALWRFTPVPVHGDLHEDNLLLERGRVVGVTGWTDLHRGDPAADVAWLAAAEDPDLADRVLDAYESRRAAAGAADDGDTHLMRRAALLAEFALAQWLARGLDRHDAAMVAEAEAMLAELAADVRAAQEAQDRQDREQAAADAAEDAADAAADARDDAQRHAAVQEGSAPGGAEPGGASGHRRVTDA</sequence>
<dbReference type="EMBL" id="JACHMW010000001">
    <property type="protein sequence ID" value="MBB5847805.1"/>
    <property type="molecule type" value="Genomic_DNA"/>
</dbReference>
<comment type="caution">
    <text evidence="3">The sequence shown here is derived from an EMBL/GenBank/DDBJ whole genome shotgun (WGS) entry which is preliminary data.</text>
</comment>
<evidence type="ECO:0000256" key="1">
    <source>
        <dbReference type="SAM" id="MobiDB-lite"/>
    </source>
</evidence>
<gene>
    <name evidence="3" type="ORF">HDA33_000369</name>
</gene>
<feature type="region of interest" description="Disordered" evidence="1">
    <location>
        <begin position="310"/>
        <end position="369"/>
    </location>
</feature>
<protein>
    <submittedName>
        <fullName evidence="3">Aminoglycoside phosphotransferase (APT) family kinase protein</fullName>
    </submittedName>
</protein>
<feature type="domain" description="Aminoglycoside phosphotransferase" evidence="2">
    <location>
        <begin position="32"/>
        <end position="249"/>
    </location>
</feature>
<dbReference type="SUPFAM" id="SSF56112">
    <property type="entry name" value="Protein kinase-like (PK-like)"/>
    <property type="match status" value="1"/>
</dbReference>
<keyword evidence="4" id="KW-1185">Reference proteome</keyword>